<dbReference type="Proteomes" id="UP000563906">
    <property type="component" value="Unassembled WGS sequence"/>
</dbReference>
<evidence type="ECO:0000256" key="3">
    <source>
        <dbReference type="ARBA" id="ARBA00022840"/>
    </source>
</evidence>
<sequence>MLNVHNLSVSFMGTDLFSGITFKLNKGDRIGLIGKNGAGKSTLLKVLSKDIESSGGTMAFDKEVRMGFLRQDIDFVAGRTILEEAYQAFEEIKEIEFQLDEINNQLATRTDYESEAYNQLIIDLNEKTERYELLGGYNYQGETEKILQGLGFQREDFDKLTDTFSGGWRMRIELAKLLLQDNDILLLDEPTNHLDIESIIWLENFLKNYAGAIVLVSHDKMFLDNVTNRTIEISLGQIYDYKKPYSEFLKLRAEIKEKQLQTQKNQQKEIEHTEKLIEKFRAKASKATMAQSLIKKLEKVERIEVDQDDNATMNVRFAISKEPGKIIVEAEGLSKSYGDKHVLENVDLLIERDSKIAFVGQNGQGKSTLAKMMVGEIPFEGSFKLGHNVQIGYFAQNQSEELPPEKTVLEIMEDAATDSNRMRVRDMLGSFLFGGEAVDKKAKVLSGGERNRLALCKLLLSPFNVLIMDEPTNHLDIASKNVLKTALQNFNGTLIVVSHDRDFLQGLTSTVYGFKDKVIKEYLGDIDYFLEQHKMESLRDAEKRTVVKEEKDTSKKDNYKLSREQEKDLKRLKNKLNKIENNIADLESEIEKIDLELAQNYDEVSSRPNFFEKYKAKKAQVDTLMEEWETVEEQISSF</sequence>
<reference evidence="8 9" key="1">
    <citation type="submission" date="2020-07" db="EMBL/GenBank/DDBJ databases">
        <title>Bacterium isolated from marine sediment.</title>
        <authorList>
            <person name="Shang D."/>
            <person name="Du Z.-J."/>
        </authorList>
    </citation>
    <scope>NUCLEOTIDE SEQUENCE [LARGE SCALE GENOMIC DNA]</scope>
    <source>
        <strain evidence="8 9">S7007</strain>
    </source>
</reference>
<evidence type="ECO:0000256" key="6">
    <source>
        <dbReference type="SAM" id="Coils"/>
    </source>
</evidence>
<dbReference type="PROSITE" id="PS00211">
    <property type="entry name" value="ABC_TRANSPORTER_1"/>
    <property type="match status" value="2"/>
</dbReference>
<dbReference type="InterPro" id="IPR027417">
    <property type="entry name" value="P-loop_NTPase"/>
</dbReference>
<protein>
    <recommendedName>
        <fullName evidence="5">Probable ATP-binding protein YbiT</fullName>
    </recommendedName>
</protein>
<dbReference type="RefSeq" id="WP_182124228.1">
    <property type="nucleotide sequence ID" value="NZ_JACGLS010000001.1"/>
</dbReference>
<dbReference type="InterPro" id="IPR003593">
    <property type="entry name" value="AAA+_ATPase"/>
</dbReference>
<dbReference type="InterPro" id="IPR003439">
    <property type="entry name" value="ABC_transporter-like_ATP-bd"/>
</dbReference>
<name>A0A839AKZ3_9FLAO</name>
<keyword evidence="9" id="KW-1185">Reference proteome</keyword>
<feature type="coiled-coil region" evidence="6">
    <location>
        <begin position="562"/>
        <end position="634"/>
    </location>
</feature>
<evidence type="ECO:0000313" key="9">
    <source>
        <dbReference type="Proteomes" id="UP000563906"/>
    </source>
</evidence>
<dbReference type="PANTHER" id="PTHR42855:SF2">
    <property type="entry name" value="DRUG RESISTANCE ABC TRANSPORTER,ATP-BINDING PROTEIN"/>
    <property type="match status" value="1"/>
</dbReference>
<dbReference type="FunFam" id="3.40.50.300:FF:000011">
    <property type="entry name" value="Putative ABC transporter ATP-binding component"/>
    <property type="match status" value="1"/>
</dbReference>
<dbReference type="SMART" id="SM00382">
    <property type="entry name" value="AAA"/>
    <property type="match status" value="2"/>
</dbReference>
<dbReference type="FunFam" id="3.40.50.300:FF:000070">
    <property type="entry name" value="Putative ABC transporter ATP-binding component"/>
    <property type="match status" value="1"/>
</dbReference>
<dbReference type="InterPro" id="IPR032781">
    <property type="entry name" value="ABC_tran_Xtn"/>
</dbReference>
<feature type="domain" description="ABC transporter" evidence="7">
    <location>
        <begin position="2"/>
        <end position="260"/>
    </location>
</feature>
<comment type="caution">
    <text evidence="8">The sequence shown here is derived from an EMBL/GenBank/DDBJ whole genome shotgun (WGS) entry which is preliminary data.</text>
</comment>
<accession>A0A839AKZ3</accession>
<dbReference type="GO" id="GO:0005524">
    <property type="term" value="F:ATP binding"/>
    <property type="evidence" value="ECO:0007669"/>
    <property type="project" value="UniProtKB-KW"/>
</dbReference>
<dbReference type="Pfam" id="PF12848">
    <property type="entry name" value="ABC_tran_Xtn"/>
    <property type="match status" value="1"/>
</dbReference>
<evidence type="ECO:0000256" key="5">
    <source>
        <dbReference type="ARBA" id="ARBA00074044"/>
    </source>
</evidence>
<keyword evidence="6" id="KW-0175">Coiled coil</keyword>
<dbReference type="GO" id="GO:0016887">
    <property type="term" value="F:ATP hydrolysis activity"/>
    <property type="evidence" value="ECO:0007669"/>
    <property type="project" value="InterPro"/>
</dbReference>
<comment type="similarity">
    <text evidence="4">Belongs to the ABC transporter superfamily. ABCF family. YbiT subfamily.</text>
</comment>
<keyword evidence="2" id="KW-0547">Nucleotide-binding</keyword>
<dbReference type="PANTHER" id="PTHR42855">
    <property type="entry name" value="ABC TRANSPORTER ATP-BINDING SUBUNIT"/>
    <property type="match status" value="1"/>
</dbReference>
<dbReference type="AlphaFoldDB" id="A0A839AKZ3"/>
<evidence type="ECO:0000256" key="4">
    <source>
        <dbReference type="ARBA" id="ARBA00061551"/>
    </source>
</evidence>
<dbReference type="Gene3D" id="3.40.50.300">
    <property type="entry name" value="P-loop containing nucleotide triphosphate hydrolases"/>
    <property type="match status" value="2"/>
</dbReference>
<gene>
    <name evidence="8" type="ORF">H3Z83_04305</name>
</gene>
<organism evidence="8 9">
    <name type="scientific">Tenacibaculum pelagium</name>
    <dbReference type="NCBI Taxonomy" id="2759527"/>
    <lineage>
        <taxon>Bacteria</taxon>
        <taxon>Pseudomonadati</taxon>
        <taxon>Bacteroidota</taxon>
        <taxon>Flavobacteriia</taxon>
        <taxon>Flavobacteriales</taxon>
        <taxon>Flavobacteriaceae</taxon>
        <taxon>Tenacibaculum</taxon>
    </lineage>
</organism>
<feature type="domain" description="ABC transporter" evidence="7">
    <location>
        <begin position="328"/>
        <end position="548"/>
    </location>
</feature>
<dbReference type="InterPro" id="IPR051309">
    <property type="entry name" value="ABCF_ATPase"/>
</dbReference>
<evidence type="ECO:0000313" key="8">
    <source>
        <dbReference type="EMBL" id="MBA6155745.1"/>
    </source>
</evidence>
<proteinExistence type="inferred from homology"/>
<dbReference type="EMBL" id="JACGLS010000001">
    <property type="protein sequence ID" value="MBA6155745.1"/>
    <property type="molecule type" value="Genomic_DNA"/>
</dbReference>
<dbReference type="SUPFAM" id="SSF52540">
    <property type="entry name" value="P-loop containing nucleoside triphosphate hydrolases"/>
    <property type="match status" value="2"/>
</dbReference>
<keyword evidence="1" id="KW-0677">Repeat</keyword>
<dbReference type="CDD" id="cd03221">
    <property type="entry name" value="ABCF_EF-3"/>
    <property type="match status" value="2"/>
</dbReference>
<evidence type="ECO:0000256" key="1">
    <source>
        <dbReference type="ARBA" id="ARBA00022737"/>
    </source>
</evidence>
<keyword evidence="3 8" id="KW-0067">ATP-binding</keyword>
<evidence type="ECO:0000256" key="2">
    <source>
        <dbReference type="ARBA" id="ARBA00022741"/>
    </source>
</evidence>
<dbReference type="Pfam" id="PF00005">
    <property type="entry name" value="ABC_tran"/>
    <property type="match status" value="2"/>
</dbReference>
<dbReference type="PROSITE" id="PS50893">
    <property type="entry name" value="ABC_TRANSPORTER_2"/>
    <property type="match status" value="2"/>
</dbReference>
<dbReference type="InterPro" id="IPR017871">
    <property type="entry name" value="ABC_transporter-like_CS"/>
</dbReference>
<feature type="coiled-coil region" evidence="6">
    <location>
        <begin position="246"/>
        <end position="283"/>
    </location>
</feature>
<evidence type="ECO:0000259" key="7">
    <source>
        <dbReference type="PROSITE" id="PS50893"/>
    </source>
</evidence>